<sequence length="297" mass="32873">MDIKQLKFLIALDETRHFGQAAARCHVTQPTLSMRLRGLEEELELPLVKRGQRFEGFTEPGERVLAWARSVLAAYDGLQAEAAACRGSLIGTLRLGVVPLSSFDPVPLLQRLHQQHPSLRFQLSALSSEQILEQLASNRLDLGVSYLDHLNADHFDSLVLDETRMGLLYDQRHFSFGATPLSWEALIELPLGLLSSGMHFRQSINHGFRSRGLTPIPLLETDVVHQLLQAVHGGLCCAIMPLQGGLDALTEHLRLQPIEDAHTLAPLGLIMRRTAPRSALAEACFVEAKGLLQTPRP</sequence>
<dbReference type="EMBL" id="QYUR01000002">
    <property type="protein sequence ID" value="RJG13040.1"/>
    <property type="molecule type" value="Genomic_DNA"/>
</dbReference>
<dbReference type="GO" id="GO:0003700">
    <property type="term" value="F:DNA-binding transcription factor activity"/>
    <property type="evidence" value="ECO:0007669"/>
    <property type="project" value="InterPro"/>
</dbReference>
<comment type="caution">
    <text evidence="7">The sequence shown here is derived from an EMBL/GenBank/DDBJ whole genome shotgun (WGS) entry which is preliminary data.</text>
</comment>
<dbReference type="SUPFAM" id="SSF53850">
    <property type="entry name" value="Periplasmic binding protein-like II"/>
    <property type="match status" value="1"/>
</dbReference>
<gene>
    <name evidence="7" type="ORF">D3879_07120</name>
</gene>
<evidence type="ECO:0000259" key="6">
    <source>
        <dbReference type="PROSITE" id="PS50931"/>
    </source>
</evidence>
<dbReference type="GO" id="GO:0003677">
    <property type="term" value="F:DNA binding"/>
    <property type="evidence" value="ECO:0007669"/>
    <property type="project" value="UniProtKB-KW"/>
</dbReference>
<dbReference type="PANTHER" id="PTHR30293">
    <property type="entry name" value="TRANSCRIPTIONAL REGULATORY PROTEIN NAC-RELATED"/>
    <property type="match status" value="1"/>
</dbReference>
<keyword evidence="3" id="KW-0238">DNA-binding</keyword>
<keyword evidence="2" id="KW-0805">Transcription regulation</keyword>
<dbReference type="InterPro" id="IPR000847">
    <property type="entry name" value="LysR_HTH_N"/>
</dbReference>
<dbReference type="Pfam" id="PF00126">
    <property type="entry name" value="HTH_1"/>
    <property type="match status" value="1"/>
</dbReference>
<dbReference type="PROSITE" id="PS50931">
    <property type="entry name" value="HTH_LYSR"/>
    <property type="match status" value="1"/>
</dbReference>
<evidence type="ECO:0000256" key="2">
    <source>
        <dbReference type="ARBA" id="ARBA00023015"/>
    </source>
</evidence>
<name>A0A418XKQ8_9PSED</name>
<evidence type="ECO:0000256" key="3">
    <source>
        <dbReference type="ARBA" id="ARBA00023125"/>
    </source>
</evidence>
<dbReference type="AlphaFoldDB" id="A0A418XKQ8"/>
<dbReference type="GO" id="GO:2000142">
    <property type="term" value="P:regulation of DNA-templated transcription initiation"/>
    <property type="evidence" value="ECO:0007669"/>
    <property type="project" value="TreeGrafter"/>
</dbReference>
<keyword evidence="5" id="KW-0804">Transcription</keyword>
<dbReference type="Proteomes" id="UP000284021">
    <property type="component" value="Unassembled WGS sequence"/>
</dbReference>
<evidence type="ECO:0000313" key="8">
    <source>
        <dbReference type="Proteomes" id="UP000284021"/>
    </source>
</evidence>
<dbReference type="InterPro" id="IPR036388">
    <property type="entry name" value="WH-like_DNA-bd_sf"/>
</dbReference>
<dbReference type="Gene3D" id="1.10.10.10">
    <property type="entry name" value="Winged helix-like DNA-binding domain superfamily/Winged helix DNA-binding domain"/>
    <property type="match status" value="1"/>
</dbReference>
<dbReference type="InterPro" id="IPR036390">
    <property type="entry name" value="WH_DNA-bd_sf"/>
</dbReference>
<evidence type="ECO:0000256" key="1">
    <source>
        <dbReference type="ARBA" id="ARBA00009437"/>
    </source>
</evidence>
<organism evidence="7 8">
    <name type="scientific">Pseudomonas cavernicola</name>
    <dbReference type="NCBI Taxonomy" id="2320866"/>
    <lineage>
        <taxon>Bacteria</taxon>
        <taxon>Pseudomonadati</taxon>
        <taxon>Pseudomonadota</taxon>
        <taxon>Gammaproteobacteria</taxon>
        <taxon>Pseudomonadales</taxon>
        <taxon>Pseudomonadaceae</taxon>
        <taxon>Pseudomonas</taxon>
    </lineage>
</organism>
<dbReference type="Gene3D" id="3.40.190.290">
    <property type="match status" value="1"/>
</dbReference>
<reference evidence="7 8" key="1">
    <citation type="submission" date="2018-09" db="EMBL/GenBank/DDBJ databases">
        <authorList>
            <person name="Zhu H."/>
        </authorList>
    </citation>
    <scope>NUCLEOTIDE SEQUENCE [LARGE SCALE GENOMIC DNA]</scope>
    <source>
        <strain evidence="7 8">K1S02-6</strain>
    </source>
</reference>
<dbReference type="FunFam" id="1.10.10.10:FF:000001">
    <property type="entry name" value="LysR family transcriptional regulator"/>
    <property type="match status" value="1"/>
</dbReference>
<dbReference type="Pfam" id="PF03466">
    <property type="entry name" value="LysR_substrate"/>
    <property type="match status" value="1"/>
</dbReference>
<dbReference type="OrthoDB" id="9775392at2"/>
<dbReference type="PRINTS" id="PR00039">
    <property type="entry name" value="HTHLYSR"/>
</dbReference>
<keyword evidence="4" id="KW-0010">Activator</keyword>
<dbReference type="CDD" id="cd05466">
    <property type="entry name" value="PBP2_LTTR_substrate"/>
    <property type="match status" value="1"/>
</dbReference>
<protein>
    <submittedName>
        <fullName evidence="7">LysR family transcriptional regulator</fullName>
    </submittedName>
</protein>
<dbReference type="RefSeq" id="WP_119953362.1">
    <property type="nucleotide sequence ID" value="NZ_QYUR01000002.1"/>
</dbReference>
<comment type="similarity">
    <text evidence="1">Belongs to the LysR transcriptional regulatory family.</text>
</comment>
<feature type="domain" description="HTH lysR-type" evidence="6">
    <location>
        <begin position="1"/>
        <end position="58"/>
    </location>
</feature>
<evidence type="ECO:0000256" key="4">
    <source>
        <dbReference type="ARBA" id="ARBA00023159"/>
    </source>
</evidence>
<accession>A0A418XKQ8</accession>
<evidence type="ECO:0000313" key="7">
    <source>
        <dbReference type="EMBL" id="RJG13040.1"/>
    </source>
</evidence>
<dbReference type="SUPFAM" id="SSF46785">
    <property type="entry name" value="Winged helix' DNA-binding domain"/>
    <property type="match status" value="1"/>
</dbReference>
<evidence type="ECO:0000256" key="5">
    <source>
        <dbReference type="ARBA" id="ARBA00023163"/>
    </source>
</evidence>
<keyword evidence="8" id="KW-1185">Reference proteome</keyword>
<dbReference type="InterPro" id="IPR005119">
    <property type="entry name" value="LysR_subst-bd"/>
</dbReference>
<proteinExistence type="inferred from homology"/>
<dbReference type="PANTHER" id="PTHR30293:SF0">
    <property type="entry name" value="NITROGEN ASSIMILATION REGULATORY PROTEIN NAC"/>
    <property type="match status" value="1"/>
</dbReference>